<name>A0A7W9MSG6_9ACTN</name>
<protein>
    <submittedName>
        <fullName evidence="2">Osmoprotectant transport system substrate-binding protein</fullName>
    </submittedName>
</protein>
<dbReference type="AlphaFoldDB" id="A0A7W9MSG6"/>
<accession>A0A7W9MSG6</accession>
<comment type="caution">
    <text evidence="2">The sequence shown here is derived from an EMBL/GenBank/DDBJ whole genome shotgun (WGS) entry which is preliminary data.</text>
</comment>
<evidence type="ECO:0000259" key="1">
    <source>
        <dbReference type="Pfam" id="PF04069"/>
    </source>
</evidence>
<dbReference type="RefSeq" id="WP_184793953.1">
    <property type="nucleotide sequence ID" value="NZ_JACHMY010000001.1"/>
</dbReference>
<sequence length="326" mass="35165">MKRVIGLLTATVFVASGLSGCGLGTSGGYVPTATLAGPLASAKDLNGLEIGIGSKNFQEQLILGKIAAILMQSAGAKVKDLTNMPGSDTSRQAMLQGQIQMAWEYTGTAWISYLGHDTGIPDKRKQYDAVAGEDLQKYGLVWLEPAPMNNSYGFGVTRKNSEKLGLTKLSQLSQIPLKERTFCVESEFANRNDGFEPMLKHYGVPLGSGVSRDNVRTLDTGAVYAATDNGDCLFGEIYTTDGRIKSLDLVVLEDNKNYFPAYNVAPVIAKKVLDQYPQLRDLLAPVSAKLTDAVLIELNAQVDVDGREPADVAMDWLVKEGFVTSD</sequence>
<feature type="domain" description="ABC-type glycine betaine transport system substrate-binding" evidence="1">
    <location>
        <begin position="50"/>
        <end position="317"/>
    </location>
</feature>
<dbReference type="PROSITE" id="PS51257">
    <property type="entry name" value="PROKAR_LIPOPROTEIN"/>
    <property type="match status" value="1"/>
</dbReference>
<organism evidence="2 3">
    <name type="scientific">Kribbella italica</name>
    <dbReference type="NCBI Taxonomy" id="1540520"/>
    <lineage>
        <taxon>Bacteria</taxon>
        <taxon>Bacillati</taxon>
        <taxon>Actinomycetota</taxon>
        <taxon>Actinomycetes</taxon>
        <taxon>Propionibacteriales</taxon>
        <taxon>Kribbellaceae</taxon>
        <taxon>Kribbella</taxon>
    </lineage>
</organism>
<dbReference type="EMBL" id="JACHMY010000001">
    <property type="protein sequence ID" value="MBB5834152.1"/>
    <property type="molecule type" value="Genomic_DNA"/>
</dbReference>
<dbReference type="SUPFAM" id="SSF53850">
    <property type="entry name" value="Periplasmic binding protein-like II"/>
    <property type="match status" value="1"/>
</dbReference>
<proteinExistence type="predicted"/>
<gene>
    <name evidence="2" type="ORF">HDA39_000886</name>
</gene>
<evidence type="ECO:0000313" key="3">
    <source>
        <dbReference type="Proteomes" id="UP000549971"/>
    </source>
</evidence>
<dbReference type="Gene3D" id="3.40.190.120">
    <property type="entry name" value="Osmoprotection protein (prox), domain 2"/>
    <property type="match status" value="1"/>
</dbReference>
<evidence type="ECO:0000313" key="2">
    <source>
        <dbReference type="EMBL" id="MBB5834152.1"/>
    </source>
</evidence>
<dbReference type="CDD" id="cd13611">
    <property type="entry name" value="PBP2_YehZ"/>
    <property type="match status" value="1"/>
</dbReference>
<dbReference type="Proteomes" id="UP000549971">
    <property type="component" value="Unassembled WGS sequence"/>
</dbReference>
<dbReference type="Gene3D" id="3.40.190.10">
    <property type="entry name" value="Periplasmic binding protein-like II"/>
    <property type="match status" value="1"/>
</dbReference>
<dbReference type="Pfam" id="PF04069">
    <property type="entry name" value="OpuAC"/>
    <property type="match status" value="1"/>
</dbReference>
<dbReference type="GO" id="GO:0043190">
    <property type="term" value="C:ATP-binding cassette (ABC) transporter complex"/>
    <property type="evidence" value="ECO:0007669"/>
    <property type="project" value="InterPro"/>
</dbReference>
<dbReference type="GO" id="GO:0022857">
    <property type="term" value="F:transmembrane transporter activity"/>
    <property type="evidence" value="ECO:0007669"/>
    <property type="project" value="InterPro"/>
</dbReference>
<dbReference type="InterPro" id="IPR007210">
    <property type="entry name" value="ABC_Gly_betaine_transp_sub-bd"/>
</dbReference>
<keyword evidence="3" id="KW-1185">Reference proteome</keyword>
<reference evidence="2 3" key="1">
    <citation type="submission" date="2020-08" db="EMBL/GenBank/DDBJ databases">
        <title>Sequencing the genomes of 1000 actinobacteria strains.</title>
        <authorList>
            <person name="Klenk H.-P."/>
        </authorList>
    </citation>
    <scope>NUCLEOTIDE SEQUENCE [LARGE SCALE GENOMIC DNA]</scope>
    <source>
        <strain evidence="2 3">DSM 28967</strain>
    </source>
</reference>